<comment type="caution">
    <text evidence="2">The sequence shown here is derived from an EMBL/GenBank/DDBJ whole genome shotgun (WGS) entry which is preliminary data.</text>
</comment>
<name>A0A2P6NNI2_9EUKA</name>
<dbReference type="Proteomes" id="UP000241769">
    <property type="component" value="Unassembled WGS sequence"/>
</dbReference>
<dbReference type="AlphaFoldDB" id="A0A2P6NNI2"/>
<gene>
    <name evidence="2" type="ORF">PROFUN_06747</name>
</gene>
<dbReference type="InParanoid" id="A0A2P6NNI2"/>
<protein>
    <submittedName>
        <fullName evidence="2">Uncharacterized protein</fullName>
    </submittedName>
</protein>
<feature type="compositionally biased region" description="Polar residues" evidence="1">
    <location>
        <begin position="151"/>
        <end position="164"/>
    </location>
</feature>
<organism evidence="2 3">
    <name type="scientific">Planoprotostelium fungivorum</name>
    <dbReference type="NCBI Taxonomy" id="1890364"/>
    <lineage>
        <taxon>Eukaryota</taxon>
        <taxon>Amoebozoa</taxon>
        <taxon>Evosea</taxon>
        <taxon>Variosea</taxon>
        <taxon>Cavosteliida</taxon>
        <taxon>Cavosteliaceae</taxon>
        <taxon>Planoprotostelium</taxon>
    </lineage>
</organism>
<keyword evidence="3" id="KW-1185">Reference proteome</keyword>
<sequence>MMTASPFDVSTALSSFLKEKGLDGQSRIHLRPSLNHAGGDSFEQSMQTIREHNKMLLKKERGSPMLSPMVQSPKQLPSEVQIEVRSPSALPEALLSEQSPQESISPSILKRQGTFEKVRKMAKDRKRIKWQQDPMDLSTSEEDDLTKMNEEVSQSTPIAVQCSR</sequence>
<evidence type="ECO:0000256" key="1">
    <source>
        <dbReference type="SAM" id="MobiDB-lite"/>
    </source>
</evidence>
<reference evidence="2 3" key="1">
    <citation type="journal article" date="2018" name="Genome Biol. Evol.">
        <title>Multiple Roots of Fruiting Body Formation in Amoebozoa.</title>
        <authorList>
            <person name="Hillmann F."/>
            <person name="Forbes G."/>
            <person name="Novohradska S."/>
            <person name="Ferling I."/>
            <person name="Riege K."/>
            <person name="Groth M."/>
            <person name="Westermann M."/>
            <person name="Marz M."/>
            <person name="Spaller T."/>
            <person name="Winckler T."/>
            <person name="Schaap P."/>
            <person name="Glockner G."/>
        </authorList>
    </citation>
    <scope>NUCLEOTIDE SEQUENCE [LARGE SCALE GENOMIC DNA]</scope>
    <source>
        <strain evidence="2 3">Jena</strain>
    </source>
</reference>
<dbReference type="EMBL" id="MDYQ01000043">
    <property type="protein sequence ID" value="PRP85515.1"/>
    <property type="molecule type" value="Genomic_DNA"/>
</dbReference>
<feature type="region of interest" description="Disordered" evidence="1">
    <location>
        <begin position="124"/>
        <end position="164"/>
    </location>
</feature>
<proteinExistence type="predicted"/>
<accession>A0A2P6NNI2</accession>
<evidence type="ECO:0000313" key="3">
    <source>
        <dbReference type="Proteomes" id="UP000241769"/>
    </source>
</evidence>
<evidence type="ECO:0000313" key="2">
    <source>
        <dbReference type="EMBL" id="PRP85515.1"/>
    </source>
</evidence>